<feature type="transmembrane region" description="Helical" evidence="6">
    <location>
        <begin position="432"/>
        <end position="450"/>
    </location>
</feature>
<evidence type="ECO:0000256" key="4">
    <source>
        <dbReference type="ARBA" id="ARBA00023136"/>
    </source>
</evidence>
<gene>
    <name evidence="9" type="ORF">BINO364_LOCUS8927</name>
</gene>
<feature type="transmembrane region" description="Helical" evidence="6">
    <location>
        <begin position="155"/>
        <end position="186"/>
    </location>
</feature>
<evidence type="ECO:0000259" key="7">
    <source>
        <dbReference type="Pfam" id="PF00916"/>
    </source>
</evidence>
<dbReference type="Pfam" id="PF00916">
    <property type="entry name" value="Sulfate_transp"/>
    <property type="match status" value="1"/>
</dbReference>
<evidence type="ECO:0000256" key="1">
    <source>
        <dbReference type="ARBA" id="ARBA00004141"/>
    </source>
</evidence>
<comment type="subcellular location">
    <subcellularLocation>
        <location evidence="1">Membrane</location>
        <topology evidence="1">Multi-pass membrane protein</topology>
    </subcellularLocation>
</comment>
<dbReference type="Gene3D" id="3.30.750.24">
    <property type="entry name" value="STAS domain"/>
    <property type="match status" value="1"/>
</dbReference>
<evidence type="ECO:0008006" key="11">
    <source>
        <dbReference type="Google" id="ProtNLM"/>
    </source>
</evidence>
<feature type="non-terminal residue" evidence="9">
    <location>
        <position position="630"/>
    </location>
</feature>
<feature type="region of interest" description="Disordered" evidence="5">
    <location>
        <begin position="1"/>
        <end position="25"/>
    </location>
</feature>
<feature type="transmembrane region" description="Helical" evidence="6">
    <location>
        <begin position="462"/>
        <end position="494"/>
    </location>
</feature>
<evidence type="ECO:0000256" key="5">
    <source>
        <dbReference type="SAM" id="MobiDB-lite"/>
    </source>
</evidence>
<evidence type="ECO:0000313" key="10">
    <source>
        <dbReference type="Proteomes" id="UP000838878"/>
    </source>
</evidence>
<evidence type="ECO:0000259" key="8">
    <source>
        <dbReference type="Pfam" id="PF01740"/>
    </source>
</evidence>
<organism evidence="9 10">
    <name type="scientific">Brenthis ino</name>
    <name type="common">lesser marbled fritillary</name>
    <dbReference type="NCBI Taxonomy" id="405034"/>
    <lineage>
        <taxon>Eukaryota</taxon>
        <taxon>Metazoa</taxon>
        <taxon>Ecdysozoa</taxon>
        <taxon>Arthropoda</taxon>
        <taxon>Hexapoda</taxon>
        <taxon>Insecta</taxon>
        <taxon>Pterygota</taxon>
        <taxon>Neoptera</taxon>
        <taxon>Endopterygota</taxon>
        <taxon>Lepidoptera</taxon>
        <taxon>Glossata</taxon>
        <taxon>Ditrysia</taxon>
        <taxon>Papilionoidea</taxon>
        <taxon>Nymphalidae</taxon>
        <taxon>Heliconiinae</taxon>
        <taxon>Argynnini</taxon>
        <taxon>Brenthis</taxon>
    </lineage>
</organism>
<feature type="transmembrane region" description="Helical" evidence="6">
    <location>
        <begin position="408"/>
        <end position="426"/>
    </location>
</feature>
<reference evidence="9" key="1">
    <citation type="submission" date="2021-12" db="EMBL/GenBank/DDBJ databases">
        <authorList>
            <person name="Martin H S."/>
        </authorList>
    </citation>
    <scope>NUCLEOTIDE SEQUENCE</scope>
</reference>
<dbReference type="InterPro" id="IPR036513">
    <property type="entry name" value="STAS_dom_sf"/>
</dbReference>
<feature type="transmembrane region" description="Helical" evidence="6">
    <location>
        <begin position="261"/>
        <end position="285"/>
    </location>
</feature>
<protein>
    <recommendedName>
        <fullName evidence="11">Sodium-independent sulfate anion transporter</fullName>
    </recommendedName>
</protein>
<dbReference type="GO" id="GO:0055085">
    <property type="term" value="P:transmembrane transport"/>
    <property type="evidence" value="ECO:0007669"/>
    <property type="project" value="InterPro"/>
</dbReference>
<dbReference type="EMBL" id="OV170223">
    <property type="protein sequence ID" value="CAH0723054.1"/>
    <property type="molecule type" value="Genomic_DNA"/>
</dbReference>
<proteinExistence type="predicted"/>
<feature type="transmembrane region" description="Helical" evidence="6">
    <location>
        <begin position="217"/>
        <end position="235"/>
    </location>
</feature>
<accession>A0A8J9Y8K2</accession>
<feature type="transmembrane region" description="Helical" evidence="6">
    <location>
        <begin position="68"/>
        <end position="87"/>
    </location>
</feature>
<dbReference type="InterPro" id="IPR002645">
    <property type="entry name" value="STAS_dom"/>
</dbReference>
<dbReference type="SUPFAM" id="SSF52091">
    <property type="entry name" value="SpoIIaa-like"/>
    <property type="match status" value="1"/>
</dbReference>
<dbReference type="AlphaFoldDB" id="A0A8J9Y8K2"/>
<dbReference type="InterPro" id="IPR001902">
    <property type="entry name" value="SLC26A/SulP_fam"/>
</dbReference>
<dbReference type="GO" id="GO:0016020">
    <property type="term" value="C:membrane"/>
    <property type="evidence" value="ECO:0007669"/>
    <property type="project" value="UniProtKB-SubCell"/>
</dbReference>
<dbReference type="OrthoDB" id="288203at2759"/>
<dbReference type="InterPro" id="IPR011547">
    <property type="entry name" value="SLC26A/SulP_dom"/>
</dbReference>
<dbReference type="Proteomes" id="UP000838878">
    <property type="component" value="Chromosome 3"/>
</dbReference>
<evidence type="ECO:0000313" key="9">
    <source>
        <dbReference type="EMBL" id="CAH0723054.1"/>
    </source>
</evidence>
<dbReference type="CDD" id="cd07042">
    <property type="entry name" value="STAS_SulP_like_sulfate_transporter"/>
    <property type="match status" value="1"/>
</dbReference>
<feature type="domain" description="STAS" evidence="8">
    <location>
        <begin position="512"/>
        <end position="600"/>
    </location>
</feature>
<name>A0A8J9Y8K2_9NEOP</name>
<keyword evidence="3 6" id="KW-1133">Transmembrane helix</keyword>
<evidence type="ECO:0000256" key="6">
    <source>
        <dbReference type="SAM" id="Phobius"/>
    </source>
</evidence>
<evidence type="ECO:0000256" key="2">
    <source>
        <dbReference type="ARBA" id="ARBA00022692"/>
    </source>
</evidence>
<dbReference type="Pfam" id="PF01740">
    <property type="entry name" value="STAS"/>
    <property type="match status" value="1"/>
</dbReference>
<evidence type="ECO:0000256" key="3">
    <source>
        <dbReference type="ARBA" id="ARBA00022989"/>
    </source>
</evidence>
<feature type="domain" description="SLC26A/SulP transporter" evidence="7">
    <location>
        <begin position="70"/>
        <end position="463"/>
    </location>
</feature>
<sequence>MIPRRKHNASSGSLPPPDDKHASNDYILSDGGARDGWRAALKRRFNRKTLHKRIPISSWLPQYNTEKAIGDVIAGVTVGLTVIPQSLAYSNIAGLPPQYGLYGSFLGCFVYIVLGGCRAVPAGPTAIASLLTWQVAGGVIEKAILLNFLTGLVELLMGVLGLGFLINFVSGPVSSGFTSAVALMIATSQVKDLFAITVTGTTFLQQWISVFRNIHNASLWDPVLGFVCIALLLSMRKIGMVKLGTKCEDGPSTRQKVLTKCLWLVGTCRNAIVVVLSGALGFWFVTTHGSSPVRLMAENVQGAIPSGVPMPQLPPFGYVRADNTTADFLDMVSELGSGLLVIPLIVLLEDIAICKAFSDGRTIDATQEMIALGVANVANSFMQAYPGGGSLARSVVSNGSGVKTTFNGLYTGVIVILALQFFTQYFEFIPKAALAAVIMSAILFMVEYDVIKPMWRAKKLDLIPGIGTFVLCLTLPIELGILTGVVVNIIFILYHAARPKFSVEMLKTEQGAEYLMITPDRCLMFPSVDYVRRLVTKCAASSSVPVVLECTHIYSADYTAAKSIEQLTADFHARQQPLYFYNVKPSVCSIFEAVTKPEHFVVFYEDDELDRLLAADERLAPRKPPPPLLA</sequence>
<dbReference type="PANTHER" id="PTHR11814">
    <property type="entry name" value="SULFATE TRANSPORTER"/>
    <property type="match status" value="1"/>
</dbReference>
<feature type="transmembrane region" description="Helical" evidence="6">
    <location>
        <begin position="99"/>
        <end position="120"/>
    </location>
</feature>
<keyword evidence="10" id="KW-1185">Reference proteome</keyword>
<feature type="transmembrane region" description="Helical" evidence="6">
    <location>
        <begin position="335"/>
        <end position="353"/>
    </location>
</feature>
<keyword evidence="2 6" id="KW-0812">Transmembrane</keyword>
<keyword evidence="4 6" id="KW-0472">Membrane</keyword>